<gene>
    <name evidence="2" type="ORF">H5410_005465</name>
</gene>
<comment type="caution">
    <text evidence="2">The sequence shown here is derived from an EMBL/GenBank/DDBJ whole genome shotgun (WGS) entry which is preliminary data.</text>
</comment>
<protein>
    <submittedName>
        <fullName evidence="2">Uncharacterized protein</fullName>
    </submittedName>
</protein>
<name>A0A9J6A8B3_SOLCO</name>
<evidence type="ECO:0000313" key="3">
    <source>
        <dbReference type="Proteomes" id="UP000824120"/>
    </source>
</evidence>
<organism evidence="2 3">
    <name type="scientific">Solanum commersonii</name>
    <name type="common">Commerson's wild potato</name>
    <name type="synonym">Commerson's nightshade</name>
    <dbReference type="NCBI Taxonomy" id="4109"/>
    <lineage>
        <taxon>Eukaryota</taxon>
        <taxon>Viridiplantae</taxon>
        <taxon>Streptophyta</taxon>
        <taxon>Embryophyta</taxon>
        <taxon>Tracheophyta</taxon>
        <taxon>Spermatophyta</taxon>
        <taxon>Magnoliopsida</taxon>
        <taxon>eudicotyledons</taxon>
        <taxon>Gunneridae</taxon>
        <taxon>Pentapetalae</taxon>
        <taxon>asterids</taxon>
        <taxon>lamiids</taxon>
        <taxon>Solanales</taxon>
        <taxon>Solanaceae</taxon>
        <taxon>Solanoideae</taxon>
        <taxon>Solaneae</taxon>
        <taxon>Solanum</taxon>
    </lineage>
</organism>
<keyword evidence="3" id="KW-1185">Reference proteome</keyword>
<evidence type="ECO:0000256" key="1">
    <source>
        <dbReference type="SAM" id="Phobius"/>
    </source>
</evidence>
<dbReference type="EMBL" id="JACXVP010000002">
    <property type="protein sequence ID" value="KAG5620247.1"/>
    <property type="molecule type" value="Genomic_DNA"/>
</dbReference>
<feature type="transmembrane region" description="Helical" evidence="1">
    <location>
        <begin position="38"/>
        <end position="58"/>
    </location>
</feature>
<proteinExistence type="predicted"/>
<reference evidence="2 3" key="1">
    <citation type="submission" date="2020-09" db="EMBL/GenBank/DDBJ databases">
        <title>De no assembly of potato wild relative species, Solanum commersonii.</title>
        <authorList>
            <person name="Cho K."/>
        </authorList>
    </citation>
    <scope>NUCLEOTIDE SEQUENCE [LARGE SCALE GENOMIC DNA]</scope>
    <source>
        <strain evidence="2">LZ3.2</strain>
        <tissue evidence="2">Leaf</tissue>
    </source>
</reference>
<evidence type="ECO:0000313" key="2">
    <source>
        <dbReference type="EMBL" id="KAG5620247.1"/>
    </source>
</evidence>
<keyword evidence="1" id="KW-0812">Transmembrane</keyword>
<dbReference type="AlphaFoldDB" id="A0A9J6A8B3"/>
<dbReference type="Proteomes" id="UP000824120">
    <property type="component" value="Chromosome 2"/>
</dbReference>
<keyword evidence="1" id="KW-0472">Membrane</keyword>
<keyword evidence="1" id="KW-1133">Transmembrane helix</keyword>
<sequence length="72" mass="8162">MTGVVPDAIGCIFDDFDSLELSITGMVDLGQYFEFHCIWYVEFVLVTLTFAIVAHRLTNLMCLLCGLRDRDP</sequence>
<accession>A0A9J6A8B3</accession>